<evidence type="ECO:0000313" key="3">
    <source>
        <dbReference type="EMBL" id="GAI94942.1"/>
    </source>
</evidence>
<dbReference type="EMBL" id="BARW01018096">
    <property type="protein sequence ID" value="GAI94942.1"/>
    <property type="molecule type" value="Genomic_DNA"/>
</dbReference>
<dbReference type="PANTHER" id="PTHR12558:SF13">
    <property type="entry name" value="CELL DIVISION CYCLE PROTEIN 27 HOMOLOG"/>
    <property type="match status" value="1"/>
</dbReference>
<evidence type="ECO:0000256" key="1">
    <source>
        <dbReference type="ARBA" id="ARBA00022737"/>
    </source>
</evidence>
<reference evidence="3" key="1">
    <citation type="journal article" date="2014" name="Front. Microbiol.">
        <title>High frequency of phylogenetically diverse reductive dehalogenase-homologous genes in deep subseafloor sedimentary metagenomes.</title>
        <authorList>
            <person name="Kawai M."/>
            <person name="Futagami T."/>
            <person name="Toyoda A."/>
            <person name="Takaki Y."/>
            <person name="Nishi S."/>
            <person name="Hori S."/>
            <person name="Arai W."/>
            <person name="Tsubouchi T."/>
            <person name="Morono Y."/>
            <person name="Uchiyama I."/>
            <person name="Ito T."/>
            <person name="Fujiyama A."/>
            <person name="Inagaki F."/>
            <person name="Takami H."/>
        </authorList>
    </citation>
    <scope>NUCLEOTIDE SEQUENCE</scope>
    <source>
        <strain evidence="3">Expedition CK06-06</strain>
    </source>
</reference>
<accession>X1SPE5</accession>
<protein>
    <submittedName>
        <fullName evidence="3">Uncharacterized protein</fullName>
    </submittedName>
</protein>
<keyword evidence="1" id="KW-0677">Repeat</keyword>
<dbReference type="Gene3D" id="1.25.40.10">
    <property type="entry name" value="Tetratricopeptide repeat domain"/>
    <property type="match status" value="1"/>
</dbReference>
<dbReference type="Pfam" id="PF07719">
    <property type="entry name" value="TPR_2"/>
    <property type="match status" value="1"/>
</dbReference>
<organism evidence="3">
    <name type="scientific">marine sediment metagenome</name>
    <dbReference type="NCBI Taxonomy" id="412755"/>
    <lineage>
        <taxon>unclassified sequences</taxon>
        <taxon>metagenomes</taxon>
        <taxon>ecological metagenomes</taxon>
    </lineage>
</organism>
<dbReference type="InterPro" id="IPR013105">
    <property type="entry name" value="TPR_2"/>
</dbReference>
<keyword evidence="2" id="KW-0802">TPR repeat</keyword>
<dbReference type="SMART" id="SM00028">
    <property type="entry name" value="TPR"/>
    <property type="match status" value="3"/>
</dbReference>
<dbReference type="InterPro" id="IPR019734">
    <property type="entry name" value="TPR_rpt"/>
</dbReference>
<sequence length="138" mass="16032">VNDNLNNWTISDGIYQQLIQTDSTDAQAFNNYAYSLIERGDKIELSKKYSRRAIELAPNQAAYLDTYGWILFKTGNTKEAHKYIEKSLKIDNENAEVLEHMGDILIKMKKKTEAKEFYQKALSFDPKNQQLIEKLSDF</sequence>
<dbReference type="Pfam" id="PF13181">
    <property type="entry name" value="TPR_8"/>
    <property type="match status" value="2"/>
</dbReference>
<dbReference type="PROSITE" id="PS50293">
    <property type="entry name" value="TPR_REGION"/>
    <property type="match status" value="1"/>
</dbReference>
<evidence type="ECO:0000256" key="2">
    <source>
        <dbReference type="ARBA" id="ARBA00022803"/>
    </source>
</evidence>
<proteinExistence type="predicted"/>
<name>X1SPE5_9ZZZZ</name>
<dbReference type="PANTHER" id="PTHR12558">
    <property type="entry name" value="CELL DIVISION CYCLE 16,23,27"/>
    <property type="match status" value="1"/>
</dbReference>
<feature type="non-terminal residue" evidence="3">
    <location>
        <position position="1"/>
    </location>
</feature>
<dbReference type="SUPFAM" id="SSF48452">
    <property type="entry name" value="TPR-like"/>
    <property type="match status" value="1"/>
</dbReference>
<dbReference type="InterPro" id="IPR011990">
    <property type="entry name" value="TPR-like_helical_dom_sf"/>
</dbReference>
<dbReference type="PROSITE" id="PS50005">
    <property type="entry name" value="TPR"/>
    <property type="match status" value="1"/>
</dbReference>
<gene>
    <name evidence="3" type="ORF">S12H4_31064</name>
</gene>
<comment type="caution">
    <text evidence="3">The sequence shown here is derived from an EMBL/GenBank/DDBJ whole genome shotgun (WGS) entry which is preliminary data.</text>
</comment>
<dbReference type="AlphaFoldDB" id="X1SPE5"/>